<protein>
    <submittedName>
        <fullName evidence="1">Uncharacterized protein</fullName>
    </submittedName>
</protein>
<accession>A0ABD0SDY5</accession>
<organism evidence="1 2">
    <name type="scientific">Loxostege sticticalis</name>
    <name type="common">Beet webworm moth</name>
    <dbReference type="NCBI Taxonomy" id="481309"/>
    <lineage>
        <taxon>Eukaryota</taxon>
        <taxon>Metazoa</taxon>
        <taxon>Ecdysozoa</taxon>
        <taxon>Arthropoda</taxon>
        <taxon>Hexapoda</taxon>
        <taxon>Insecta</taxon>
        <taxon>Pterygota</taxon>
        <taxon>Neoptera</taxon>
        <taxon>Endopterygota</taxon>
        <taxon>Lepidoptera</taxon>
        <taxon>Glossata</taxon>
        <taxon>Ditrysia</taxon>
        <taxon>Pyraloidea</taxon>
        <taxon>Crambidae</taxon>
        <taxon>Pyraustinae</taxon>
        <taxon>Loxostege</taxon>
    </lineage>
</organism>
<dbReference type="AlphaFoldDB" id="A0ABD0SDY5"/>
<dbReference type="EMBL" id="JBEDNZ010000023">
    <property type="protein sequence ID" value="KAL0811956.1"/>
    <property type="molecule type" value="Genomic_DNA"/>
</dbReference>
<evidence type="ECO:0000313" key="2">
    <source>
        <dbReference type="Proteomes" id="UP001549921"/>
    </source>
</evidence>
<dbReference type="Proteomes" id="UP001549921">
    <property type="component" value="Unassembled WGS sequence"/>
</dbReference>
<sequence>MHGIEKLHSPTHDLRMLRTTSNLDFIEPEKPVSFSDYKVNVATRAGPIVTRYAKKGDELGRDVKFASVAFRNKRHMNESQKLRSRAYEEDENVVEDCEEWMPRYWGYFICIKNVDNYKGVGSGAILIYNNTLFGIGSFLMRRGNDSILVFTDVRPYSHTFSEACPLPATTTAKPNDPKLKATRNNRDNDAEEEYFLERDYL</sequence>
<reference evidence="1 2" key="1">
    <citation type="submission" date="2024-06" db="EMBL/GenBank/DDBJ databases">
        <title>A chromosome-level genome assembly of beet webworm, Loxostege sticticalis.</title>
        <authorList>
            <person name="Zhang Y."/>
        </authorList>
    </citation>
    <scope>NUCLEOTIDE SEQUENCE [LARGE SCALE GENOMIC DNA]</scope>
    <source>
        <strain evidence="1">AQ028</strain>
        <tissue evidence="1">Male pupae</tissue>
    </source>
</reference>
<gene>
    <name evidence="1" type="ORF">ABMA28_009355</name>
</gene>
<proteinExistence type="predicted"/>
<evidence type="ECO:0000313" key="1">
    <source>
        <dbReference type="EMBL" id="KAL0811956.1"/>
    </source>
</evidence>
<name>A0ABD0SDY5_LOXSC</name>
<comment type="caution">
    <text evidence="1">The sequence shown here is derived from an EMBL/GenBank/DDBJ whole genome shotgun (WGS) entry which is preliminary data.</text>
</comment>